<dbReference type="InterPro" id="IPR012902">
    <property type="entry name" value="N_methyl_site"/>
</dbReference>
<comment type="function">
    <text evidence="11">Core component of the type II secretion system required for the energy-dependent secretion of extracellular factors such as proteases and toxins from the periplasm. Pseudopilin (pilin-like) protein that polymerizes to form the pseudopilus. Further polymerization triggers pseudopilus growth.</text>
</comment>
<evidence type="ECO:0000256" key="11">
    <source>
        <dbReference type="ARBA" id="ARBA00045631"/>
    </source>
</evidence>
<evidence type="ECO:0000256" key="2">
    <source>
        <dbReference type="ARBA" id="ARBA00009984"/>
    </source>
</evidence>
<evidence type="ECO:0000256" key="9">
    <source>
        <dbReference type="ARBA" id="ARBA00022989"/>
    </source>
</evidence>
<feature type="domain" description="Type II secretion system protein GspG C-terminal" evidence="14">
    <location>
        <begin position="34"/>
        <end position="140"/>
    </location>
</feature>
<keyword evidence="8 13" id="KW-0812">Transmembrane</keyword>
<evidence type="ECO:0000256" key="1">
    <source>
        <dbReference type="ARBA" id="ARBA00004377"/>
    </source>
</evidence>
<dbReference type="NCBIfam" id="TIGR01710">
    <property type="entry name" value="typeII_sec_gspG"/>
    <property type="match status" value="1"/>
</dbReference>
<dbReference type="GO" id="GO:0015628">
    <property type="term" value="P:protein secretion by the type II secretion system"/>
    <property type="evidence" value="ECO:0007669"/>
    <property type="project" value="InterPro"/>
</dbReference>
<dbReference type="SUPFAM" id="SSF54523">
    <property type="entry name" value="Pili subunits"/>
    <property type="match status" value="1"/>
</dbReference>
<accession>A0A482PS56</accession>
<sequence>METQASKKQRGFTLMELMVVIVILGVLASLVVPNLMGNKDRADRQKAVTDIVALENALDMYKLDNHRYPTTDQGLEALITAPTLAPKAENYSPDGYIRRLPADPWGNDYILISPGEHGAVDISSAGPDGEAGTADDITNWDDDNQSR</sequence>
<dbReference type="NCBIfam" id="TIGR02532">
    <property type="entry name" value="IV_pilin_GFxxxE"/>
    <property type="match status" value="1"/>
</dbReference>
<evidence type="ECO:0000256" key="3">
    <source>
        <dbReference type="ARBA" id="ARBA00011180"/>
    </source>
</evidence>
<comment type="subunit">
    <text evidence="3">Type II secretion system is composed of four main components: the outer membrane complex, the inner membrane complex, the cytoplasmic secretion ATPase and the periplasm-spanning pseudopilus. Forms homomultimers.</text>
</comment>
<feature type="compositionally biased region" description="Acidic residues" evidence="12">
    <location>
        <begin position="138"/>
        <end position="147"/>
    </location>
</feature>
<comment type="subcellular location">
    <subcellularLocation>
        <location evidence="1">Cell inner membrane</location>
        <topology evidence="1">Single-pass membrane protein</topology>
    </subcellularLocation>
</comment>
<keyword evidence="5" id="KW-1003">Cell membrane</keyword>
<protein>
    <recommendedName>
        <fullName evidence="4">Type II secretion system core protein G</fullName>
    </recommendedName>
</protein>
<dbReference type="PANTHER" id="PTHR30093:SF44">
    <property type="entry name" value="TYPE II SECRETION SYSTEM CORE PROTEIN G"/>
    <property type="match status" value="1"/>
</dbReference>
<comment type="similarity">
    <text evidence="2">Belongs to the GSP G family.</text>
</comment>
<feature type="region of interest" description="Disordered" evidence="12">
    <location>
        <begin position="120"/>
        <end position="147"/>
    </location>
</feature>
<gene>
    <name evidence="15" type="primary">gspG</name>
    <name evidence="15" type="ORF">E2R62_19210</name>
</gene>
<dbReference type="Gene3D" id="3.30.700.10">
    <property type="entry name" value="Glycoprotein, Type 4 Pilin"/>
    <property type="match status" value="1"/>
</dbReference>
<dbReference type="AlphaFoldDB" id="A0A482PS56"/>
<evidence type="ECO:0000256" key="12">
    <source>
        <dbReference type="SAM" id="MobiDB-lite"/>
    </source>
</evidence>
<evidence type="ECO:0000256" key="6">
    <source>
        <dbReference type="ARBA" id="ARBA00022481"/>
    </source>
</evidence>
<feature type="transmembrane region" description="Helical" evidence="13">
    <location>
        <begin position="12"/>
        <end position="36"/>
    </location>
</feature>
<evidence type="ECO:0000256" key="7">
    <source>
        <dbReference type="ARBA" id="ARBA00022519"/>
    </source>
</evidence>
<evidence type="ECO:0000259" key="14">
    <source>
        <dbReference type="Pfam" id="PF08334"/>
    </source>
</evidence>
<dbReference type="InterPro" id="IPR013545">
    <property type="entry name" value="T2SS_protein-GspG_C"/>
</dbReference>
<keyword evidence="6" id="KW-0488">Methylation</keyword>
<evidence type="ECO:0000256" key="5">
    <source>
        <dbReference type="ARBA" id="ARBA00022475"/>
    </source>
</evidence>
<dbReference type="InterPro" id="IPR010054">
    <property type="entry name" value="Type2_sec_GspG"/>
</dbReference>
<dbReference type="RefSeq" id="WP_012908418.1">
    <property type="nucleotide sequence ID" value="NZ_CAJTBI010000043.1"/>
</dbReference>
<dbReference type="InterPro" id="IPR000983">
    <property type="entry name" value="Bac_GSPG_pilin"/>
</dbReference>
<keyword evidence="9 13" id="KW-1133">Transmembrane helix</keyword>
<reference evidence="15" key="1">
    <citation type="submission" date="2019-03" db="EMBL/GenBank/DDBJ databases">
        <title>Complete genome sequence of enteropathogenic Citrobacter rodentium strain DBS100.</title>
        <authorList>
            <person name="Popov G."/>
            <person name="Fiebig A."/>
            <person name="Shideler S."/>
            <person name="Coombes B."/>
            <person name="Savchenko A."/>
        </authorList>
    </citation>
    <scope>NUCLEOTIDE SEQUENCE</scope>
    <source>
        <strain evidence="15">DBS100</strain>
    </source>
</reference>
<name>A0A482PS56_CITRO</name>
<keyword evidence="10 13" id="KW-0472">Membrane</keyword>
<dbReference type="GO" id="GO:0015627">
    <property type="term" value="C:type II protein secretion system complex"/>
    <property type="evidence" value="ECO:0007669"/>
    <property type="project" value="InterPro"/>
</dbReference>
<dbReference type="InterPro" id="IPR045584">
    <property type="entry name" value="Pilin-like"/>
</dbReference>
<organism evidence="15">
    <name type="scientific">Citrobacter rodentium</name>
    <dbReference type="NCBI Taxonomy" id="67825"/>
    <lineage>
        <taxon>Bacteria</taxon>
        <taxon>Pseudomonadati</taxon>
        <taxon>Pseudomonadota</taxon>
        <taxon>Gammaproteobacteria</taxon>
        <taxon>Enterobacterales</taxon>
        <taxon>Enterobacteriaceae</taxon>
        <taxon>Citrobacter</taxon>
    </lineage>
</organism>
<evidence type="ECO:0000313" key="15">
    <source>
        <dbReference type="EMBL" id="QBY30759.1"/>
    </source>
</evidence>
<evidence type="ECO:0000256" key="13">
    <source>
        <dbReference type="SAM" id="Phobius"/>
    </source>
</evidence>
<keyword evidence="7" id="KW-0997">Cell inner membrane</keyword>
<dbReference type="GO" id="GO:0005886">
    <property type="term" value="C:plasma membrane"/>
    <property type="evidence" value="ECO:0007669"/>
    <property type="project" value="UniProtKB-SubCell"/>
</dbReference>
<dbReference type="PRINTS" id="PR00813">
    <property type="entry name" value="BCTERIALGSPG"/>
</dbReference>
<proteinExistence type="inferred from homology"/>
<dbReference type="Pfam" id="PF08334">
    <property type="entry name" value="T2SSG"/>
    <property type="match status" value="1"/>
</dbReference>
<dbReference type="OMA" id="PRIMDRP"/>
<dbReference type="EMBL" id="CP038008">
    <property type="protein sequence ID" value="QBY30759.1"/>
    <property type="molecule type" value="Genomic_DNA"/>
</dbReference>
<dbReference type="PANTHER" id="PTHR30093">
    <property type="entry name" value="GENERAL SECRETION PATHWAY PROTEIN G"/>
    <property type="match status" value="1"/>
</dbReference>
<evidence type="ECO:0000256" key="8">
    <source>
        <dbReference type="ARBA" id="ARBA00022692"/>
    </source>
</evidence>
<dbReference type="Pfam" id="PF07963">
    <property type="entry name" value="N_methyl"/>
    <property type="match status" value="1"/>
</dbReference>
<evidence type="ECO:0000256" key="4">
    <source>
        <dbReference type="ARBA" id="ARBA00020042"/>
    </source>
</evidence>
<evidence type="ECO:0000256" key="10">
    <source>
        <dbReference type="ARBA" id="ARBA00023136"/>
    </source>
</evidence>